<feature type="non-terminal residue" evidence="2">
    <location>
        <position position="85"/>
    </location>
</feature>
<dbReference type="Proteomes" id="UP000316621">
    <property type="component" value="Chromosome 6"/>
</dbReference>
<proteinExistence type="predicted"/>
<evidence type="ECO:0000256" key="1">
    <source>
        <dbReference type="SAM" id="MobiDB-lite"/>
    </source>
</evidence>
<gene>
    <name evidence="2" type="ORF">C5167_009909</name>
</gene>
<accession>A0A4Y7K2N6</accession>
<evidence type="ECO:0000313" key="2">
    <source>
        <dbReference type="EMBL" id="RZC66225.1"/>
    </source>
</evidence>
<sequence length="85" mass="9009">MEPALLSEEEIVIPTLVVSWERKNRRDLVSAGFIIEGDLKDSAIGIGPCAQTSASLPSHRDDRGSGSSRSQAIGGYSGGDRGRSH</sequence>
<name>A0A4Y7K2N6_PAPSO</name>
<evidence type="ECO:0000313" key="3">
    <source>
        <dbReference type="Proteomes" id="UP000316621"/>
    </source>
</evidence>
<dbReference type="AlphaFoldDB" id="A0A4Y7K2N6"/>
<keyword evidence="3" id="KW-1185">Reference proteome</keyword>
<feature type="region of interest" description="Disordered" evidence="1">
    <location>
        <begin position="49"/>
        <end position="85"/>
    </location>
</feature>
<dbReference type="EMBL" id="CM010720">
    <property type="protein sequence ID" value="RZC66225.1"/>
    <property type="molecule type" value="Genomic_DNA"/>
</dbReference>
<protein>
    <submittedName>
        <fullName evidence="2">Uncharacterized protein</fullName>
    </submittedName>
</protein>
<reference evidence="2 3" key="1">
    <citation type="journal article" date="2018" name="Science">
        <title>The opium poppy genome and morphinan production.</title>
        <authorList>
            <person name="Guo L."/>
            <person name="Winzer T."/>
            <person name="Yang X."/>
            <person name="Li Y."/>
            <person name="Ning Z."/>
            <person name="He Z."/>
            <person name="Teodor R."/>
            <person name="Lu Y."/>
            <person name="Bowser T.A."/>
            <person name="Graham I.A."/>
            <person name="Ye K."/>
        </authorList>
    </citation>
    <scope>NUCLEOTIDE SEQUENCE [LARGE SCALE GENOMIC DNA]</scope>
    <source>
        <strain evidence="3">cv. HN1</strain>
        <tissue evidence="2">Leaves</tissue>
    </source>
</reference>
<organism evidence="2 3">
    <name type="scientific">Papaver somniferum</name>
    <name type="common">Opium poppy</name>
    <dbReference type="NCBI Taxonomy" id="3469"/>
    <lineage>
        <taxon>Eukaryota</taxon>
        <taxon>Viridiplantae</taxon>
        <taxon>Streptophyta</taxon>
        <taxon>Embryophyta</taxon>
        <taxon>Tracheophyta</taxon>
        <taxon>Spermatophyta</taxon>
        <taxon>Magnoliopsida</taxon>
        <taxon>Ranunculales</taxon>
        <taxon>Papaveraceae</taxon>
        <taxon>Papaveroideae</taxon>
        <taxon>Papaver</taxon>
    </lineage>
</organism>
<dbReference type="Gramene" id="RZC66225">
    <property type="protein sequence ID" value="RZC66225"/>
    <property type="gene ID" value="C5167_009909"/>
</dbReference>